<reference evidence="1" key="1">
    <citation type="journal article" date="2018" name="Genome Biol.">
        <title>SKESA: strategic k-mer extension for scrupulous assemblies.</title>
        <authorList>
            <person name="Souvorov A."/>
            <person name="Agarwala R."/>
            <person name="Lipman D.J."/>
        </authorList>
    </citation>
    <scope>NUCLEOTIDE SEQUENCE</scope>
    <source>
        <strain evidence="1">2702-77</strain>
    </source>
</reference>
<evidence type="ECO:0000313" key="1">
    <source>
        <dbReference type="EMBL" id="HAC6696413.1"/>
    </source>
</evidence>
<comment type="caution">
    <text evidence="1">The sequence shown here is derived from an EMBL/GenBank/DDBJ whole genome shotgun (WGS) entry which is preliminary data.</text>
</comment>
<dbReference type="EMBL" id="DAAMHO010000031">
    <property type="protein sequence ID" value="HAC6696413.1"/>
    <property type="molecule type" value="Genomic_DNA"/>
</dbReference>
<gene>
    <name evidence="1" type="ORF">G0D16_19600</name>
</gene>
<protein>
    <submittedName>
        <fullName evidence="1">Uncharacterized protein</fullName>
    </submittedName>
</protein>
<dbReference type="AlphaFoldDB" id="A0A702FQB3"/>
<dbReference type="Gene3D" id="1.10.530.10">
    <property type="match status" value="1"/>
</dbReference>
<name>A0A702FQB3_SALBN</name>
<accession>A0A702FQB3</accession>
<proteinExistence type="predicted"/>
<sequence>MPTVARLNDKGTQHDGYHETVITAGSLPASRNGRGKQWLNLRFKPEYAIMAAVDYGVENLVSLKRAGYTIDGLNDAEKAKLIYLTHHLGLSDAIHFIKNNITEGNAKKLLIAQVGDESAISKAKKMENV</sequence>
<organism evidence="1">
    <name type="scientific">Salmonella bongori serovar 44:r:-</name>
    <dbReference type="NCBI Taxonomy" id="1967585"/>
    <lineage>
        <taxon>Bacteria</taxon>
        <taxon>Pseudomonadati</taxon>
        <taxon>Pseudomonadota</taxon>
        <taxon>Gammaproteobacteria</taxon>
        <taxon>Enterobacterales</taxon>
        <taxon>Enterobacteriaceae</taxon>
        <taxon>Salmonella</taxon>
    </lineage>
</organism>
<reference evidence="1" key="2">
    <citation type="submission" date="2018-09" db="EMBL/GenBank/DDBJ databases">
        <authorList>
            <consortium name="NCBI Pathogen Detection Project"/>
        </authorList>
    </citation>
    <scope>NUCLEOTIDE SEQUENCE</scope>
    <source>
        <strain evidence="1">2702-77</strain>
    </source>
</reference>